<proteinExistence type="predicted"/>
<accession>A0A814BYY8</accession>
<keyword evidence="2" id="KW-1185">Reference proteome</keyword>
<evidence type="ECO:0000313" key="2">
    <source>
        <dbReference type="Proteomes" id="UP000663879"/>
    </source>
</evidence>
<sequence>MYAAFVCNTSRCYASVSLRVVNLDIIEPFEITHQNENHKVDCLSKDASYFDIKNFLKIVKTKLVQNLDRSIQQIDEETKAVDRTVSETTLPDNVEVKSDLKKDLFYFFDNYKNTDNLDLHHRLD</sequence>
<gene>
    <name evidence="1" type="ORF">OXX778_LOCUS13012</name>
</gene>
<name>A0A814BYY8_9BILA</name>
<dbReference type="Proteomes" id="UP000663879">
    <property type="component" value="Unassembled WGS sequence"/>
</dbReference>
<reference evidence="1" key="1">
    <citation type="submission" date="2021-02" db="EMBL/GenBank/DDBJ databases">
        <authorList>
            <person name="Nowell W R."/>
        </authorList>
    </citation>
    <scope>NUCLEOTIDE SEQUENCE</scope>
    <source>
        <strain evidence="1">Ploen Becks lab</strain>
    </source>
</reference>
<evidence type="ECO:0000313" key="1">
    <source>
        <dbReference type="EMBL" id="CAF0933009.1"/>
    </source>
</evidence>
<dbReference type="EMBL" id="CAJNOC010002437">
    <property type="protein sequence ID" value="CAF0933009.1"/>
    <property type="molecule type" value="Genomic_DNA"/>
</dbReference>
<protein>
    <submittedName>
        <fullName evidence="1">Uncharacterized protein</fullName>
    </submittedName>
</protein>
<dbReference type="AlphaFoldDB" id="A0A814BYY8"/>
<comment type="caution">
    <text evidence="1">The sequence shown here is derived from an EMBL/GenBank/DDBJ whole genome shotgun (WGS) entry which is preliminary data.</text>
</comment>
<organism evidence="1 2">
    <name type="scientific">Brachionus calyciflorus</name>
    <dbReference type="NCBI Taxonomy" id="104777"/>
    <lineage>
        <taxon>Eukaryota</taxon>
        <taxon>Metazoa</taxon>
        <taxon>Spiralia</taxon>
        <taxon>Gnathifera</taxon>
        <taxon>Rotifera</taxon>
        <taxon>Eurotatoria</taxon>
        <taxon>Monogononta</taxon>
        <taxon>Pseudotrocha</taxon>
        <taxon>Ploima</taxon>
        <taxon>Brachionidae</taxon>
        <taxon>Brachionus</taxon>
    </lineage>
</organism>